<dbReference type="Gene3D" id="2.40.50.140">
    <property type="entry name" value="Nucleic acid-binding proteins"/>
    <property type="match status" value="1"/>
</dbReference>
<evidence type="ECO:0000256" key="2">
    <source>
        <dbReference type="ARBA" id="ARBA00022490"/>
    </source>
</evidence>
<reference evidence="5" key="1">
    <citation type="journal article" date="2020" name="Nature">
        <title>Giant virus diversity and host interactions through global metagenomics.</title>
        <authorList>
            <person name="Schulz F."/>
            <person name="Roux S."/>
            <person name="Paez-Espino D."/>
            <person name="Jungbluth S."/>
            <person name="Walsh D.A."/>
            <person name="Denef V.J."/>
            <person name="McMahon K.D."/>
            <person name="Konstantinidis K.T."/>
            <person name="Eloe-Fadrosh E.A."/>
            <person name="Kyrpides N.C."/>
            <person name="Woyke T."/>
        </authorList>
    </citation>
    <scope>NUCLEOTIDE SEQUENCE</scope>
    <source>
        <strain evidence="5">GVMAG-S-3300012000-53</strain>
    </source>
</reference>
<dbReference type="InterPro" id="IPR051373">
    <property type="entry name" value="Lin-28_RNA-binding"/>
</dbReference>
<proteinExistence type="predicted"/>
<dbReference type="InterPro" id="IPR011129">
    <property type="entry name" value="CSD"/>
</dbReference>
<sequence>MSNTQDLSSETSPRLVGQVKWFNNKSGYGFITVTEGEQSNKDIFIHYSAIRVANSQYKYLVQGEYVEFNLEKTTNEKHEFQATNITGIKGGKLMCETRVSNRPVVEGEAKPFRKYRIQPDQPVAQSGEDGFTTVHRRRPVDGRGGRGGRGRGGRGPRPETQA</sequence>
<dbReference type="PROSITE" id="PS51857">
    <property type="entry name" value="CSD_2"/>
    <property type="match status" value="1"/>
</dbReference>
<dbReference type="CDD" id="cd04458">
    <property type="entry name" value="CSP_CDS"/>
    <property type="match status" value="1"/>
</dbReference>
<dbReference type="PANTHER" id="PTHR46109:SF1">
    <property type="entry name" value="PROTEIN LIN-28 HOMOLOG"/>
    <property type="match status" value="1"/>
</dbReference>
<dbReference type="GO" id="GO:0005634">
    <property type="term" value="C:nucleus"/>
    <property type="evidence" value="ECO:0007669"/>
    <property type="project" value="TreeGrafter"/>
</dbReference>
<dbReference type="SUPFAM" id="SSF50249">
    <property type="entry name" value="Nucleic acid-binding proteins"/>
    <property type="match status" value="1"/>
</dbReference>
<accession>A0A6C0KHE2</accession>
<dbReference type="AlphaFoldDB" id="A0A6C0KHE2"/>
<dbReference type="SMART" id="SM00357">
    <property type="entry name" value="CSP"/>
    <property type="match status" value="1"/>
</dbReference>
<dbReference type="InterPro" id="IPR002059">
    <property type="entry name" value="CSP_DNA-bd"/>
</dbReference>
<organism evidence="5">
    <name type="scientific">viral metagenome</name>
    <dbReference type="NCBI Taxonomy" id="1070528"/>
    <lineage>
        <taxon>unclassified sequences</taxon>
        <taxon>metagenomes</taxon>
        <taxon>organismal metagenomes</taxon>
    </lineage>
</organism>
<dbReference type="GO" id="GO:0031054">
    <property type="term" value="P:pre-miRNA processing"/>
    <property type="evidence" value="ECO:0007669"/>
    <property type="project" value="TreeGrafter"/>
</dbReference>
<protein>
    <recommendedName>
        <fullName evidence="4">CSD domain-containing protein</fullName>
    </recommendedName>
</protein>
<comment type="subcellular location">
    <subcellularLocation>
        <location evidence="1">Cytoplasm</location>
    </subcellularLocation>
</comment>
<feature type="region of interest" description="Disordered" evidence="3">
    <location>
        <begin position="119"/>
        <end position="162"/>
    </location>
</feature>
<dbReference type="EMBL" id="MN740887">
    <property type="protein sequence ID" value="QHU16611.1"/>
    <property type="molecule type" value="Genomic_DNA"/>
</dbReference>
<dbReference type="InterPro" id="IPR012340">
    <property type="entry name" value="NA-bd_OB-fold"/>
</dbReference>
<dbReference type="PRINTS" id="PR00050">
    <property type="entry name" value="COLDSHOCK"/>
</dbReference>
<evidence type="ECO:0000313" key="5">
    <source>
        <dbReference type="EMBL" id="QHU16611.1"/>
    </source>
</evidence>
<keyword evidence="2" id="KW-0963">Cytoplasm</keyword>
<evidence type="ECO:0000256" key="3">
    <source>
        <dbReference type="SAM" id="MobiDB-lite"/>
    </source>
</evidence>
<dbReference type="GO" id="GO:0005737">
    <property type="term" value="C:cytoplasm"/>
    <property type="evidence" value="ECO:0007669"/>
    <property type="project" value="UniProtKB-SubCell"/>
</dbReference>
<feature type="domain" description="CSD" evidence="4">
    <location>
        <begin position="14"/>
        <end position="87"/>
    </location>
</feature>
<dbReference type="PANTHER" id="PTHR46109">
    <property type="entry name" value="PROTEIN LIN-28"/>
    <property type="match status" value="1"/>
</dbReference>
<evidence type="ECO:0000256" key="1">
    <source>
        <dbReference type="ARBA" id="ARBA00004496"/>
    </source>
</evidence>
<evidence type="ECO:0000259" key="4">
    <source>
        <dbReference type="PROSITE" id="PS51857"/>
    </source>
</evidence>
<name>A0A6C0KHE2_9ZZZZ</name>
<dbReference type="Pfam" id="PF00313">
    <property type="entry name" value="CSD"/>
    <property type="match status" value="1"/>
</dbReference>
<dbReference type="GO" id="GO:0003729">
    <property type="term" value="F:mRNA binding"/>
    <property type="evidence" value="ECO:0007669"/>
    <property type="project" value="TreeGrafter"/>
</dbReference>